<keyword evidence="1" id="KW-1133">Transmembrane helix</keyword>
<evidence type="ECO:0000313" key="3">
    <source>
        <dbReference type="EMBL" id="CAH1002136.1"/>
    </source>
</evidence>
<feature type="transmembrane region" description="Helical" evidence="1">
    <location>
        <begin position="58"/>
        <end position="80"/>
    </location>
</feature>
<feature type="domain" description="CAAX prenyl protease 2/Lysostaphin resistance protein A-like" evidence="2">
    <location>
        <begin position="153"/>
        <end position="241"/>
    </location>
</feature>
<reference evidence="3" key="1">
    <citation type="submission" date="2021-12" db="EMBL/GenBank/DDBJ databases">
        <authorList>
            <person name="Rodrigo-Torres L."/>
            <person name="Arahal R. D."/>
            <person name="Lucena T."/>
        </authorList>
    </citation>
    <scope>NUCLEOTIDE SEQUENCE</scope>
    <source>
        <strain evidence="3">CECT 8419</strain>
    </source>
</reference>
<dbReference type="InterPro" id="IPR052710">
    <property type="entry name" value="CAAX_protease"/>
</dbReference>
<feature type="transmembrane region" description="Helical" evidence="1">
    <location>
        <begin position="100"/>
        <end position="121"/>
    </location>
</feature>
<feature type="transmembrane region" description="Helical" evidence="1">
    <location>
        <begin position="261"/>
        <end position="282"/>
    </location>
</feature>
<dbReference type="PANTHER" id="PTHR36435:SF1">
    <property type="entry name" value="CAAX AMINO TERMINAL PROTEASE FAMILY PROTEIN"/>
    <property type="match status" value="1"/>
</dbReference>
<proteinExistence type="predicted"/>
<keyword evidence="4" id="KW-1185">Reference proteome</keyword>
<feature type="transmembrane region" description="Helical" evidence="1">
    <location>
        <begin position="189"/>
        <end position="209"/>
    </location>
</feature>
<keyword evidence="1" id="KW-0472">Membrane</keyword>
<gene>
    <name evidence="3" type="ORF">LEM8419_03053</name>
</gene>
<dbReference type="EMBL" id="CAKLPZ010000004">
    <property type="protein sequence ID" value="CAH1002136.1"/>
    <property type="molecule type" value="Genomic_DNA"/>
</dbReference>
<keyword evidence="1" id="KW-0812">Transmembrane</keyword>
<organism evidence="3 4">
    <name type="scientific">Neolewinella maritima</name>
    <dbReference type="NCBI Taxonomy" id="1383882"/>
    <lineage>
        <taxon>Bacteria</taxon>
        <taxon>Pseudomonadati</taxon>
        <taxon>Bacteroidota</taxon>
        <taxon>Saprospiria</taxon>
        <taxon>Saprospirales</taxon>
        <taxon>Lewinellaceae</taxon>
        <taxon>Neolewinella</taxon>
    </lineage>
</organism>
<dbReference type="Pfam" id="PF02517">
    <property type="entry name" value="Rce1-like"/>
    <property type="match status" value="1"/>
</dbReference>
<dbReference type="PANTHER" id="PTHR36435">
    <property type="entry name" value="SLR1288 PROTEIN"/>
    <property type="match status" value="1"/>
</dbReference>
<name>A0ABM9B469_9BACT</name>
<feature type="transmembrane region" description="Helical" evidence="1">
    <location>
        <begin position="229"/>
        <end position="249"/>
    </location>
</feature>
<feature type="transmembrane region" description="Helical" evidence="1">
    <location>
        <begin position="12"/>
        <end position="38"/>
    </location>
</feature>
<evidence type="ECO:0000259" key="2">
    <source>
        <dbReference type="Pfam" id="PF02517"/>
    </source>
</evidence>
<evidence type="ECO:0000256" key="1">
    <source>
        <dbReference type="SAM" id="Phobius"/>
    </source>
</evidence>
<evidence type="ECO:0000313" key="4">
    <source>
        <dbReference type="Proteomes" id="UP000837803"/>
    </source>
</evidence>
<accession>A0ABM9B469</accession>
<sequence>MTDPFRHTTLRLFFFTVLGLLTMILLGGGVVALMAQHYGLAIGQDGVLFDTVADRQHLRLILLVNNLATFGLSAALALWLTYRDRWNQAAGLVRPVRPGLIWPSIWTFVIGLPLIGLVAYLNLQIPLPDWMVRSEATGNTMLAGVLTFDQLPELLLALLTVAVVPALCEELMFRGLLQGRLLSGIMSEHAAVWAAAVVFSAIHVEFAGFMPRLLLGALLGYAYRWTGSLWIPILLHLLFNGIQVGMTYADGEFTPDTEMDTSFIPLLIVGSLSMAATGYLVYRNERSLPEQ</sequence>
<protein>
    <recommendedName>
        <fullName evidence="2">CAAX prenyl protease 2/Lysostaphin resistance protein A-like domain-containing protein</fullName>
    </recommendedName>
</protein>
<comment type="caution">
    <text evidence="3">The sequence shown here is derived from an EMBL/GenBank/DDBJ whole genome shotgun (WGS) entry which is preliminary data.</text>
</comment>
<dbReference type="Proteomes" id="UP000837803">
    <property type="component" value="Unassembled WGS sequence"/>
</dbReference>
<dbReference type="InterPro" id="IPR003675">
    <property type="entry name" value="Rce1/LyrA-like_dom"/>
</dbReference>
<dbReference type="RefSeq" id="WP_238751993.1">
    <property type="nucleotide sequence ID" value="NZ_CAKLPZ010000004.1"/>
</dbReference>